<dbReference type="Proteomes" id="UP000036756">
    <property type="component" value="Unassembled WGS sequence"/>
</dbReference>
<dbReference type="Pfam" id="PF04298">
    <property type="entry name" value="Zn_peptidase_2"/>
    <property type="match status" value="1"/>
</dbReference>
<dbReference type="PANTHER" id="PTHR36434:SF1">
    <property type="entry name" value="MEMBRANE PROTEASE YUGP-RELATED"/>
    <property type="match status" value="1"/>
</dbReference>
<dbReference type="STRING" id="1121307.CLCY_2c02120"/>
<dbReference type="EMBL" id="LFVU01000027">
    <property type="protein sequence ID" value="KMT21452.1"/>
    <property type="molecule type" value="Genomic_DNA"/>
</dbReference>
<dbReference type="AlphaFoldDB" id="A0A0J8D6H1"/>
<evidence type="ECO:0000313" key="3">
    <source>
        <dbReference type="Proteomes" id="UP000036756"/>
    </source>
</evidence>
<keyword evidence="1" id="KW-0812">Transmembrane</keyword>
<evidence type="ECO:0000313" key="2">
    <source>
        <dbReference type="EMBL" id="KMT21452.1"/>
    </source>
</evidence>
<protein>
    <submittedName>
        <fullName evidence="2">Putative neutral zinc metallopeptidase</fullName>
    </submittedName>
</protein>
<dbReference type="PANTHER" id="PTHR36434">
    <property type="entry name" value="MEMBRANE PROTEASE YUGP-RELATED"/>
    <property type="match status" value="1"/>
</dbReference>
<dbReference type="PATRIC" id="fig|1121307.3.peg.1069"/>
<keyword evidence="1" id="KW-0472">Membrane</keyword>
<feature type="transmembrane region" description="Helical" evidence="1">
    <location>
        <begin position="144"/>
        <end position="166"/>
    </location>
</feature>
<dbReference type="InterPro" id="IPR007395">
    <property type="entry name" value="Zn_peptidase_2"/>
</dbReference>
<keyword evidence="3" id="KW-1185">Reference proteome</keyword>
<name>A0A0J8D6H1_CLOCY</name>
<feature type="transmembrane region" description="Helical" evidence="1">
    <location>
        <begin position="120"/>
        <end position="138"/>
    </location>
</feature>
<reference evidence="2 3" key="1">
    <citation type="submission" date="2015-06" db="EMBL/GenBank/DDBJ databases">
        <title>Draft genome sequence of the purine-degrading Clostridium cylindrosporum HC-1 (DSM 605).</title>
        <authorList>
            <person name="Poehlein A."/>
            <person name="Schiel-Bengelsdorf B."/>
            <person name="Bengelsdorf F."/>
            <person name="Daniel R."/>
            <person name="Duerre P."/>
        </authorList>
    </citation>
    <scope>NUCLEOTIDE SEQUENCE [LARGE SCALE GENOMIC DNA]</scope>
    <source>
        <strain evidence="2 3">DSM 605</strain>
    </source>
</reference>
<feature type="transmembrane region" description="Helical" evidence="1">
    <location>
        <begin position="198"/>
        <end position="219"/>
    </location>
</feature>
<organism evidence="2 3">
    <name type="scientific">Clostridium cylindrosporum DSM 605</name>
    <dbReference type="NCBI Taxonomy" id="1121307"/>
    <lineage>
        <taxon>Bacteria</taxon>
        <taxon>Bacillati</taxon>
        <taxon>Bacillota</taxon>
        <taxon>Clostridia</taxon>
        <taxon>Eubacteriales</taxon>
        <taxon>Clostridiaceae</taxon>
        <taxon>Clostridium</taxon>
    </lineage>
</organism>
<evidence type="ECO:0000256" key="1">
    <source>
        <dbReference type="SAM" id="Phobius"/>
    </source>
</evidence>
<proteinExistence type="predicted"/>
<comment type="caution">
    <text evidence="2">The sequence shown here is derived from an EMBL/GenBank/DDBJ whole genome shotgun (WGS) entry which is preliminary data.</text>
</comment>
<sequence length="224" mass="24634">MYSSYIIIVPAIILSLYAQFKVQSTFNKYLKVPSVSGETGYSVARRLLDSNGLYTIPIEVSGGRLSDHYDPISRVVRLSEDVYYGNSLASISVAAHETGHAIQHATSYTPLMIRHRIFKVANIGSNLSWILVLAGIFFQASNLILLGIIFFTCAVAFQVITLPVEFNASSRALTMLEKNAILSREEVKGSKKVLDAAALTYVAAALVSVLELLRLILIFNRSND</sequence>
<keyword evidence="1" id="KW-1133">Transmembrane helix</keyword>
<dbReference type="OrthoDB" id="9784298at2"/>
<accession>A0A0J8D6H1</accession>
<feature type="transmembrane region" description="Helical" evidence="1">
    <location>
        <begin position="6"/>
        <end position="22"/>
    </location>
</feature>
<dbReference type="RefSeq" id="WP_048570888.1">
    <property type="nucleotide sequence ID" value="NZ_LFVU01000027.1"/>
</dbReference>
<gene>
    <name evidence="2" type="ORF">CLCY_2c02120</name>
</gene>